<dbReference type="EMBL" id="FQUE01000016">
    <property type="protein sequence ID" value="SHF84762.1"/>
    <property type="molecule type" value="Genomic_DNA"/>
</dbReference>
<evidence type="ECO:0000313" key="2">
    <source>
        <dbReference type="Proteomes" id="UP000183987"/>
    </source>
</evidence>
<reference evidence="2" key="1">
    <citation type="submission" date="2016-11" db="EMBL/GenBank/DDBJ databases">
        <authorList>
            <person name="Varghese N."/>
            <person name="Submissions S."/>
        </authorList>
    </citation>
    <scope>NUCLEOTIDE SEQUENCE [LARGE SCALE GENOMIC DNA]</scope>
    <source>
        <strain evidence="2">DSM 29326</strain>
    </source>
</reference>
<gene>
    <name evidence="1" type="ORF">SAMN05444339_1168</name>
</gene>
<name>A0A1M5F0J2_LOKAT</name>
<evidence type="ECO:0000313" key="1">
    <source>
        <dbReference type="EMBL" id="SHF84762.1"/>
    </source>
</evidence>
<organism evidence="1 2">
    <name type="scientific">Loktanella atrilutea</name>
    <dbReference type="NCBI Taxonomy" id="366533"/>
    <lineage>
        <taxon>Bacteria</taxon>
        <taxon>Pseudomonadati</taxon>
        <taxon>Pseudomonadota</taxon>
        <taxon>Alphaproteobacteria</taxon>
        <taxon>Rhodobacterales</taxon>
        <taxon>Roseobacteraceae</taxon>
        <taxon>Loktanella</taxon>
    </lineage>
</organism>
<protein>
    <submittedName>
        <fullName evidence="1">Uncharacterized protein</fullName>
    </submittedName>
</protein>
<dbReference type="AlphaFoldDB" id="A0A1M5F0J2"/>
<accession>A0A1M5F0J2</accession>
<proteinExistence type="predicted"/>
<dbReference type="Proteomes" id="UP000183987">
    <property type="component" value="Unassembled WGS sequence"/>
</dbReference>
<sequence>MNHDVQIRDLKCKTDIKLMSKRLAVSSYLSDDVHHVKEFHFYRKMTSSELLKIKKFVDNLNKPRSVSLCYADKFIYLF</sequence>
<keyword evidence="2" id="KW-1185">Reference proteome</keyword>